<feature type="coiled-coil region" evidence="1">
    <location>
        <begin position="232"/>
        <end position="259"/>
    </location>
</feature>
<feature type="compositionally biased region" description="Polar residues" evidence="2">
    <location>
        <begin position="208"/>
        <end position="221"/>
    </location>
</feature>
<dbReference type="Proteomes" id="UP000594260">
    <property type="component" value="Unplaced"/>
</dbReference>
<reference evidence="4" key="1">
    <citation type="submission" date="2021-01" db="UniProtKB">
        <authorList>
            <consortium name="EnsemblMetazoa"/>
        </authorList>
    </citation>
    <scope>IDENTIFICATION</scope>
</reference>
<protein>
    <recommendedName>
        <fullName evidence="3">WW domain-containing protein</fullName>
    </recommendedName>
</protein>
<accession>A0A7M7L3B7</accession>
<dbReference type="KEGG" id="vde:111255539"/>
<sequence length="505" mass="55589">MTLGETCPTKAMSITSVVRRTARLLKEVAKDDEPPCDEDVRTFADHIGIRLPAEEDLLWIARCALTAAVPPPWLPVEDTTADPARVYYYNTVTAESCWEHPLDAYYKMFVKQERFKMVTKATSQRQQRNSEDSGTSLMSSLDDVPPLSAAMSAKESDSVFHMSLRRRTASQRSRSRSCPSGLNRKSPGGLGGHSPVCETNQDDGSKRTGATSEIASENQTSTVKIREEACVIKELTLQKKHLMAELNKLKNEVRKYQFIRERIKFSPQSELPLGTKGLSSLGFSTPLRAHSASQTDVSMGGMAVPTQPSPPKAQPRANIGNRKTFLSSATTTCSSPLLAYSTLPTTKQEHEARVSHDDLLRISERVDQLRQRHHEIALKAVQELIEDPPIAAELLQSSHNMPPLPSYPIQTSNPLPEPPRDFRSSANHHGAPPPLVPPHMSNVSNVHPVGPIGSLPASLSEGPSRVVAPSGAGPQQMTSQEEWVRRLVKLRCGINECKLKQLAIK</sequence>
<dbReference type="RefSeq" id="XP_022673340.1">
    <property type="nucleotide sequence ID" value="XM_022817605.1"/>
</dbReference>
<dbReference type="GeneID" id="111255539"/>
<name>A0A7M7L3B7_VARDE</name>
<dbReference type="PANTHER" id="PTHR21715">
    <property type="entry name" value="RH04127P"/>
    <property type="match status" value="1"/>
</dbReference>
<dbReference type="SMART" id="SM00456">
    <property type="entry name" value="WW"/>
    <property type="match status" value="1"/>
</dbReference>
<feature type="region of interest" description="Disordered" evidence="2">
    <location>
        <begin position="398"/>
        <end position="480"/>
    </location>
</feature>
<dbReference type="Gene3D" id="3.30.1470.10">
    <property type="entry name" value="Photosystem I PsaD, reaction center subunit II"/>
    <property type="match status" value="1"/>
</dbReference>
<dbReference type="InterPro" id="IPR036020">
    <property type="entry name" value="WW_dom_sf"/>
</dbReference>
<organism evidence="4 5">
    <name type="scientific">Varroa destructor</name>
    <name type="common">Honeybee mite</name>
    <dbReference type="NCBI Taxonomy" id="109461"/>
    <lineage>
        <taxon>Eukaryota</taxon>
        <taxon>Metazoa</taxon>
        <taxon>Ecdysozoa</taxon>
        <taxon>Arthropoda</taxon>
        <taxon>Chelicerata</taxon>
        <taxon>Arachnida</taxon>
        <taxon>Acari</taxon>
        <taxon>Parasitiformes</taxon>
        <taxon>Mesostigmata</taxon>
        <taxon>Gamasina</taxon>
        <taxon>Dermanyssoidea</taxon>
        <taxon>Varroidae</taxon>
        <taxon>Varroa</taxon>
    </lineage>
</organism>
<dbReference type="PROSITE" id="PS50020">
    <property type="entry name" value="WW_DOMAIN_2"/>
    <property type="match status" value="1"/>
</dbReference>
<dbReference type="SUPFAM" id="SSF51045">
    <property type="entry name" value="WW domain"/>
    <property type="match status" value="1"/>
</dbReference>
<feature type="domain" description="WW" evidence="3">
    <location>
        <begin position="67"/>
        <end position="103"/>
    </location>
</feature>
<feature type="compositionally biased region" description="Basic residues" evidence="2">
    <location>
        <begin position="163"/>
        <end position="175"/>
    </location>
</feature>
<dbReference type="PANTHER" id="PTHR21715:SF0">
    <property type="entry name" value="RH04127P"/>
    <property type="match status" value="1"/>
</dbReference>
<feature type="region of interest" description="Disordered" evidence="2">
    <location>
        <begin position="120"/>
        <end position="221"/>
    </location>
</feature>
<evidence type="ECO:0000313" key="4">
    <source>
        <dbReference type="EnsemblMetazoa" id="XP_022673340"/>
    </source>
</evidence>
<keyword evidence="5" id="KW-1185">Reference proteome</keyword>
<evidence type="ECO:0000256" key="2">
    <source>
        <dbReference type="SAM" id="MobiDB-lite"/>
    </source>
</evidence>
<dbReference type="AlphaFoldDB" id="A0A7M7L3B7"/>
<dbReference type="InParanoid" id="A0A7M7L3B7"/>
<evidence type="ECO:0000313" key="5">
    <source>
        <dbReference type="Proteomes" id="UP000594260"/>
    </source>
</evidence>
<proteinExistence type="predicted"/>
<feature type="compositionally biased region" description="Polar residues" evidence="2">
    <location>
        <begin position="120"/>
        <end position="139"/>
    </location>
</feature>
<dbReference type="OrthoDB" id="6344460at2759"/>
<dbReference type="CTD" id="22897"/>
<evidence type="ECO:0000259" key="3">
    <source>
        <dbReference type="PROSITE" id="PS50020"/>
    </source>
</evidence>
<dbReference type="InterPro" id="IPR001202">
    <property type="entry name" value="WW_dom"/>
</dbReference>
<feature type="region of interest" description="Disordered" evidence="2">
    <location>
        <begin position="298"/>
        <end position="318"/>
    </location>
</feature>
<evidence type="ECO:0000256" key="1">
    <source>
        <dbReference type="SAM" id="Coils"/>
    </source>
</evidence>
<dbReference type="InterPro" id="IPR053233">
    <property type="entry name" value="ABRA-related"/>
</dbReference>
<dbReference type="OMA" id="XCARTAT"/>
<dbReference type="EnsemblMetazoa" id="XM_022817605">
    <property type="protein sequence ID" value="XP_022673340"/>
    <property type="gene ID" value="LOC111255539"/>
</dbReference>
<dbReference type="CDD" id="cd00201">
    <property type="entry name" value="WW"/>
    <property type="match status" value="1"/>
</dbReference>
<keyword evidence="1" id="KW-0175">Coiled coil</keyword>